<dbReference type="InterPro" id="IPR036291">
    <property type="entry name" value="NAD(P)-bd_dom_sf"/>
</dbReference>
<dbReference type="InterPro" id="IPR050129">
    <property type="entry name" value="Zn_alcohol_dh"/>
</dbReference>
<evidence type="ECO:0000259" key="2">
    <source>
        <dbReference type="Pfam" id="PF00107"/>
    </source>
</evidence>
<dbReference type="Pfam" id="PF00107">
    <property type="entry name" value="ADH_zinc_N"/>
    <property type="match status" value="1"/>
</dbReference>
<organism evidence="3 4">
    <name type="scientific">Ilyomonas limi</name>
    <dbReference type="NCBI Taxonomy" id="2575867"/>
    <lineage>
        <taxon>Bacteria</taxon>
        <taxon>Pseudomonadati</taxon>
        <taxon>Bacteroidota</taxon>
        <taxon>Chitinophagia</taxon>
        <taxon>Chitinophagales</taxon>
        <taxon>Chitinophagaceae</taxon>
        <taxon>Ilyomonas</taxon>
    </lineage>
</organism>
<dbReference type="EMBL" id="SZQL01000018">
    <property type="protein sequence ID" value="TKK65822.1"/>
    <property type="molecule type" value="Genomic_DNA"/>
</dbReference>
<dbReference type="AlphaFoldDB" id="A0A4U3KU11"/>
<evidence type="ECO:0000256" key="1">
    <source>
        <dbReference type="ARBA" id="ARBA00023002"/>
    </source>
</evidence>
<sequence>MYIDGGIREFITVPQDKLLKSEGLSLDELALIEPLAVGAPAVRHVHFQKGKFVLVMEAGSIGMGIMEFAKNAYVTVIAIEVNEHRLQFCTQELHIKHTIDDLHEDVVKELLHITNGDMPTAVFDATGNLKSINTVSII</sequence>
<name>A0A4U3KU11_9BACT</name>
<evidence type="ECO:0000313" key="4">
    <source>
        <dbReference type="Proteomes" id="UP000305848"/>
    </source>
</evidence>
<protein>
    <submittedName>
        <fullName evidence="3">Zinc-binding dehydrogenase</fullName>
    </submittedName>
</protein>
<dbReference type="PANTHER" id="PTHR43401:SF2">
    <property type="entry name" value="L-THREONINE 3-DEHYDROGENASE"/>
    <property type="match status" value="1"/>
</dbReference>
<dbReference type="Proteomes" id="UP000305848">
    <property type="component" value="Unassembled WGS sequence"/>
</dbReference>
<feature type="domain" description="Alcohol dehydrogenase-like C-terminal" evidence="2">
    <location>
        <begin position="61"/>
        <end position="134"/>
    </location>
</feature>
<dbReference type="Gene3D" id="3.90.180.10">
    <property type="entry name" value="Medium-chain alcohol dehydrogenases, catalytic domain"/>
    <property type="match status" value="1"/>
</dbReference>
<dbReference type="SUPFAM" id="SSF51735">
    <property type="entry name" value="NAD(P)-binding Rossmann-fold domains"/>
    <property type="match status" value="1"/>
</dbReference>
<keyword evidence="4" id="KW-1185">Reference proteome</keyword>
<comment type="caution">
    <text evidence="3">The sequence shown here is derived from an EMBL/GenBank/DDBJ whole genome shotgun (WGS) entry which is preliminary data.</text>
</comment>
<keyword evidence="1" id="KW-0560">Oxidoreductase</keyword>
<gene>
    <name evidence="3" type="ORF">FC093_18895</name>
</gene>
<dbReference type="PANTHER" id="PTHR43401">
    <property type="entry name" value="L-THREONINE 3-DEHYDROGENASE"/>
    <property type="match status" value="1"/>
</dbReference>
<dbReference type="GO" id="GO:0016491">
    <property type="term" value="F:oxidoreductase activity"/>
    <property type="evidence" value="ECO:0007669"/>
    <property type="project" value="UniProtKB-KW"/>
</dbReference>
<accession>A0A4U3KU11</accession>
<reference evidence="3 4" key="1">
    <citation type="submission" date="2019-05" db="EMBL/GenBank/DDBJ databases">
        <title>Panacibacter sp. strain 17mud1-8 Genome sequencing and assembly.</title>
        <authorList>
            <person name="Chhetri G."/>
        </authorList>
    </citation>
    <scope>NUCLEOTIDE SEQUENCE [LARGE SCALE GENOMIC DNA]</scope>
    <source>
        <strain evidence="3 4">17mud1-8</strain>
    </source>
</reference>
<dbReference type="RefSeq" id="WP_137263373.1">
    <property type="nucleotide sequence ID" value="NZ_SZQL01000018.1"/>
</dbReference>
<dbReference type="InterPro" id="IPR013149">
    <property type="entry name" value="ADH-like_C"/>
</dbReference>
<evidence type="ECO:0000313" key="3">
    <source>
        <dbReference type="EMBL" id="TKK65822.1"/>
    </source>
</evidence>
<dbReference type="Gene3D" id="3.40.50.720">
    <property type="entry name" value="NAD(P)-binding Rossmann-like Domain"/>
    <property type="match status" value="1"/>
</dbReference>
<dbReference type="OrthoDB" id="9787435at2"/>
<proteinExistence type="predicted"/>